<dbReference type="EMBL" id="NKUA01000015">
    <property type="protein sequence ID" value="PYD78285.1"/>
    <property type="molecule type" value="Genomic_DNA"/>
</dbReference>
<evidence type="ECO:0000313" key="1">
    <source>
        <dbReference type="EMBL" id="PYD78285.1"/>
    </source>
</evidence>
<sequence length="136" mass="15000">MKPKERDMQEKVLGAHREAIRITREPSVTAHTVWHCMPGLKRRSHVTRILNSLVDKGLLAISGHQGQRGKFVVTYGMPGRIGGTAFSDLSEMTGRAAPPSRRSDQAFTDGYREERKAVLHAPLSGENRLAITGEVA</sequence>
<proteinExistence type="predicted"/>
<keyword evidence="2" id="KW-1185">Reference proteome</keyword>
<dbReference type="OrthoDB" id="7278856at2"/>
<gene>
    <name evidence="1" type="ORF">CFR77_11455</name>
</gene>
<protein>
    <submittedName>
        <fullName evidence="1">Uncharacterized protein</fullName>
    </submittedName>
</protein>
<dbReference type="AlphaFoldDB" id="A0A318QGT8"/>
<evidence type="ECO:0000313" key="2">
    <source>
        <dbReference type="Proteomes" id="UP000247814"/>
    </source>
</evidence>
<name>A0A318QGT8_9PROT</name>
<comment type="caution">
    <text evidence="1">The sequence shown here is derived from an EMBL/GenBank/DDBJ whole genome shotgun (WGS) entry which is preliminary data.</text>
</comment>
<reference evidence="1 2" key="1">
    <citation type="submission" date="2017-07" db="EMBL/GenBank/DDBJ databases">
        <title>A draft genome sequence of Komagataeibacter sucrofermentans LMG 18788.</title>
        <authorList>
            <person name="Skraban J."/>
            <person name="Cleenwerck I."/>
            <person name="Vandamme P."/>
            <person name="Trcek J."/>
        </authorList>
    </citation>
    <scope>NUCLEOTIDE SEQUENCE [LARGE SCALE GENOMIC DNA]</scope>
    <source>
        <strain evidence="1 2">LMG 18788</strain>
    </source>
</reference>
<dbReference type="Proteomes" id="UP000247814">
    <property type="component" value="Unassembled WGS sequence"/>
</dbReference>
<dbReference type="RefSeq" id="WP_110569682.1">
    <property type="nucleotide sequence ID" value="NZ_CP137147.1"/>
</dbReference>
<accession>A0A318QGT8</accession>
<organism evidence="1 2">
    <name type="scientific">Komagataeibacter sucrofermentans</name>
    <dbReference type="NCBI Taxonomy" id="1053551"/>
    <lineage>
        <taxon>Bacteria</taxon>
        <taxon>Pseudomonadati</taxon>
        <taxon>Pseudomonadota</taxon>
        <taxon>Alphaproteobacteria</taxon>
        <taxon>Acetobacterales</taxon>
        <taxon>Acetobacteraceae</taxon>
        <taxon>Komagataeibacter</taxon>
    </lineage>
</organism>